<comment type="caution">
    <text evidence="7">The sequence shown here is derived from an EMBL/GenBank/DDBJ whole genome shotgun (WGS) entry which is preliminary data.</text>
</comment>
<dbReference type="Gene3D" id="2.10.25.30">
    <property type="entry name" value="EGF-like, alliinase"/>
    <property type="match status" value="2"/>
</dbReference>
<dbReference type="EMBL" id="RWGY01000013">
    <property type="protein sequence ID" value="TVU26114.1"/>
    <property type="molecule type" value="Genomic_DNA"/>
</dbReference>
<comment type="similarity">
    <text evidence="2">Belongs to the alliinase family.</text>
</comment>
<evidence type="ECO:0000259" key="5">
    <source>
        <dbReference type="Pfam" id="PF04863"/>
    </source>
</evidence>
<sequence length="679" mass="75794">LTRKQWSHQGAGVLPASSSSTHRCCRSRLGDDGGDGHRLSWALRAAMEAEAVAATDCSVHGRVYLDGAPGEDGRPGCECNRCFVGPDCSRRTQNCTADAERTWIEEDARVASILVTSMEEQFSDIIHCEVKKALELRHTYNFLTRLRDEFEPLRAQLQLLARHPCVSLVDAPVEVCMRILAFVSQPGATLFSFGYSFFTFSIHCSFYGVFLYGTFYGDGDSAGGSHKSVDGSERDVDAITSTYSSRLCWLCGSDFYLVEFCTLLVYIVLLRLMDQGDSFGIIFGLSHVSSRIAPLRLYYNINTIHNMINMMCSADPMFMEPYWMRHAADSAVVVAGWHRMSYFATDDDGYQSVELEKHIRMLHKAVGNAIVDDKHVVFGTGSLRLVNALVHALSSRDTASTTATTPVSVVATAPYYPAYRTQTMMFNGREYKWAGTTAKRRSNDTTSFVEFVTSPNNPDFLLRKPVLHGGSVIADHAFYWPHFTPIPAPADEDVMLFSASKLSGHAGSRFGWALIRDAAVAAKVKAYLEESSLGDSRDTQLRMLRIIKVILANIHGDDDIFAFANGVMTARWRRLDAVLARGRGVVSVEKIPPQYCTYFKRVREPAPAFAWVKCEKHHDCYEALLKAGIITQPGIESEDSSRYTRVSLVKTQDDFDVLLERLTDLVVVTTDEKQYSYYA</sequence>
<dbReference type="InterPro" id="IPR015424">
    <property type="entry name" value="PyrdxlP-dep_Trfase"/>
</dbReference>
<evidence type="ECO:0000313" key="7">
    <source>
        <dbReference type="EMBL" id="TVU26114.1"/>
    </source>
</evidence>
<feature type="region of interest" description="Disordered" evidence="4">
    <location>
        <begin position="1"/>
        <end position="23"/>
    </location>
</feature>
<evidence type="ECO:0000256" key="1">
    <source>
        <dbReference type="ARBA" id="ARBA00001933"/>
    </source>
</evidence>
<dbReference type="Pfam" id="PF04864">
    <property type="entry name" value="Alliinase_C"/>
    <property type="match status" value="1"/>
</dbReference>
<feature type="non-terminal residue" evidence="7">
    <location>
        <position position="1"/>
    </location>
</feature>
<dbReference type="InterPro" id="IPR037029">
    <property type="entry name" value="Alliinase_N_sf"/>
</dbReference>
<dbReference type="OrthoDB" id="2020362at2759"/>
<dbReference type="GO" id="GO:0016846">
    <property type="term" value="F:carbon-sulfur lyase activity"/>
    <property type="evidence" value="ECO:0007669"/>
    <property type="project" value="InterPro"/>
</dbReference>
<dbReference type="InterPro" id="IPR050478">
    <property type="entry name" value="Ethylene_sulfur-biosynth"/>
</dbReference>
<reference evidence="7 8" key="1">
    <citation type="journal article" date="2019" name="Sci. Rep.">
        <title>A high-quality genome of Eragrostis curvula grass provides insights into Poaceae evolution and supports new strategies to enhance forage quality.</title>
        <authorList>
            <person name="Carballo J."/>
            <person name="Santos B.A.C.M."/>
            <person name="Zappacosta D."/>
            <person name="Garbus I."/>
            <person name="Selva J.P."/>
            <person name="Gallo C.A."/>
            <person name="Diaz A."/>
            <person name="Albertini E."/>
            <person name="Caccamo M."/>
            <person name="Echenique V."/>
        </authorList>
    </citation>
    <scope>NUCLEOTIDE SEQUENCE [LARGE SCALE GENOMIC DNA]</scope>
    <source>
        <strain evidence="8">cv. Victoria</strain>
        <tissue evidence="7">Leaf</tissue>
    </source>
</reference>
<dbReference type="PANTHER" id="PTHR43795:SF20">
    <property type="entry name" value="TRYPTOPHAN AMINOTRANSFERASE-RELATED PROTEIN 3"/>
    <property type="match status" value="1"/>
</dbReference>
<keyword evidence="8" id="KW-1185">Reference proteome</keyword>
<gene>
    <name evidence="7" type="ORF">EJB05_28647</name>
</gene>
<dbReference type="GO" id="GO:0008483">
    <property type="term" value="F:transaminase activity"/>
    <property type="evidence" value="ECO:0007669"/>
    <property type="project" value="TreeGrafter"/>
</dbReference>
<accession>A0A5J9URW4</accession>
<evidence type="ECO:0000313" key="8">
    <source>
        <dbReference type="Proteomes" id="UP000324897"/>
    </source>
</evidence>
<evidence type="ECO:0008006" key="9">
    <source>
        <dbReference type="Google" id="ProtNLM"/>
    </source>
</evidence>
<evidence type="ECO:0000256" key="4">
    <source>
        <dbReference type="SAM" id="MobiDB-lite"/>
    </source>
</evidence>
<dbReference type="Gene3D" id="3.90.1150.10">
    <property type="entry name" value="Aspartate Aminotransferase, domain 1"/>
    <property type="match status" value="1"/>
</dbReference>
<dbReference type="Gene3D" id="3.40.640.10">
    <property type="entry name" value="Type I PLP-dependent aspartate aminotransferase-like (Major domain)"/>
    <property type="match status" value="1"/>
</dbReference>
<dbReference type="InterPro" id="IPR006947">
    <property type="entry name" value="EGF_alliinase"/>
</dbReference>
<dbReference type="Proteomes" id="UP000324897">
    <property type="component" value="Chromosome 2"/>
</dbReference>
<dbReference type="InterPro" id="IPR006948">
    <property type="entry name" value="Alliinase_C"/>
</dbReference>
<protein>
    <recommendedName>
        <fullName evidence="9">Alliinase C-terminal domain-containing protein</fullName>
    </recommendedName>
</protein>
<proteinExistence type="inferred from homology"/>
<dbReference type="Pfam" id="PF04863">
    <property type="entry name" value="EGF_alliinase"/>
    <property type="match status" value="1"/>
</dbReference>
<dbReference type="AlphaFoldDB" id="A0A5J9URW4"/>
<evidence type="ECO:0000259" key="6">
    <source>
        <dbReference type="Pfam" id="PF04864"/>
    </source>
</evidence>
<feature type="domain" description="Alliinase C-terminal" evidence="6">
    <location>
        <begin position="313"/>
        <end position="666"/>
    </location>
</feature>
<evidence type="ECO:0000256" key="2">
    <source>
        <dbReference type="ARBA" id="ARBA00006312"/>
    </source>
</evidence>
<name>A0A5J9URW4_9POAL</name>
<dbReference type="PANTHER" id="PTHR43795">
    <property type="entry name" value="BIFUNCTIONAL ASPARTATE AMINOTRANSFERASE AND GLUTAMATE/ASPARTATE-PREPHENATE AMINOTRANSFERASE-RELATED"/>
    <property type="match status" value="1"/>
</dbReference>
<comment type="cofactor">
    <cofactor evidence="1">
        <name>pyridoxal 5'-phosphate</name>
        <dbReference type="ChEBI" id="CHEBI:597326"/>
    </cofactor>
</comment>
<evidence type="ECO:0000256" key="3">
    <source>
        <dbReference type="ARBA" id="ARBA00022898"/>
    </source>
</evidence>
<feature type="domain" description="Alliinase EGF-like" evidence="5">
    <location>
        <begin position="40"/>
        <end position="95"/>
    </location>
</feature>
<dbReference type="InterPro" id="IPR015422">
    <property type="entry name" value="PyrdxlP-dep_Trfase_small"/>
</dbReference>
<dbReference type="SUPFAM" id="SSF53383">
    <property type="entry name" value="PLP-dependent transferases"/>
    <property type="match status" value="1"/>
</dbReference>
<dbReference type="GO" id="GO:0006520">
    <property type="term" value="P:amino acid metabolic process"/>
    <property type="evidence" value="ECO:0007669"/>
    <property type="project" value="TreeGrafter"/>
</dbReference>
<keyword evidence="3" id="KW-0663">Pyridoxal phosphate</keyword>
<dbReference type="InterPro" id="IPR015421">
    <property type="entry name" value="PyrdxlP-dep_Trfase_major"/>
</dbReference>
<organism evidence="7 8">
    <name type="scientific">Eragrostis curvula</name>
    <name type="common">weeping love grass</name>
    <dbReference type="NCBI Taxonomy" id="38414"/>
    <lineage>
        <taxon>Eukaryota</taxon>
        <taxon>Viridiplantae</taxon>
        <taxon>Streptophyta</taxon>
        <taxon>Embryophyta</taxon>
        <taxon>Tracheophyta</taxon>
        <taxon>Spermatophyta</taxon>
        <taxon>Magnoliopsida</taxon>
        <taxon>Liliopsida</taxon>
        <taxon>Poales</taxon>
        <taxon>Poaceae</taxon>
        <taxon>PACMAD clade</taxon>
        <taxon>Chloridoideae</taxon>
        <taxon>Eragrostideae</taxon>
        <taxon>Eragrostidinae</taxon>
        <taxon>Eragrostis</taxon>
    </lineage>
</organism>